<organism evidence="10 11">
    <name type="scientific">Stygiobacter electus</name>
    <dbReference type="NCBI Taxonomy" id="3032292"/>
    <lineage>
        <taxon>Bacteria</taxon>
        <taxon>Pseudomonadati</taxon>
        <taxon>Ignavibacteriota</taxon>
        <taxon>Ignavibacteria</taxon>
        <taxon>Ignavibacteriales</taxon>
        <taxon>Melioribacteraceae</taxon>
        <taxon>Stygiobacter</taxon>
    </lineage>
</organism>
<evidence type="ECO:0000256" key="3">
    <source>
        <dbReference type="ARBA" id="ARBA00022801"/>
    </source>
</evidence>
<dbReference type="EMBL" id="JARGDL010000004">
    <property type="protein sequence ID" value="MDF1611459.1"/>
    <property type="molecule type" value="Genomic_DNA"/>
</dbReference>
<dbReference type="InterPro" id="IPR005747">
    <property type="entry name" value="MutS2"/>
</dbReference>
<dbReference type="GO" id="GO:0019843">
    <property type="term" value="F:rRNA binding"/>
    <property type="evidence" value="ECO:0007669"/>
    <property type="project" value="UniProtKB-UniRule"/>
</dbReference>
<keyword evidence="2 7" id="KW-0547">Nucleotide-binding</keyword>
<dbReference type="GO" id="GO:0030983">
    <property type="term" value="F:mismatched DNA binding"/>
    <property type="evidence" value="ECO:0007669"/>
    <property type="project" value="InterPro"/>
</dbReference>
<comment type="similarity">
    <text evidence="7">Belongs to the DNA mismatch repair MutS family. MutS2 subfamily.</text>
</comment>
<feature type="coiled-coil region" evidence="8">
    <location>
        <begin position="524"/>
        <end position="618"/>
    </location>
</feature>
<dbReference type="Gene3D" id="3.30.1370.110">
    <property type="match status" value="1"/>
</dbReference>
<dbReference type="SMART" id="SM00534">
    <property type="entry name" value="MUTSac"/>
    <property type="match status" value="1"/>
</dbReference>
<evidence type="ECO:0000256" key="8">
    <source>
        <dbReference type="SAM" id="Coils"/>
    </source>
</evidence>
<dbReference type="PIRSF" id="PIRSF005814">
    <property type="entry name" value="MutS_YshD"/>
    <property type="match status" value="1"/>
</dbReference>
<evidence type="ECO:0000256" key="7">
    <source>
        <dbReference type="HAMAP-Rule" id="MF_00092"/>
    </source>
</evidence>
<evidence type="ECO:0000256" key="6">
    <source>
        <dbReference type="ARBA" id="ARBA00023125"/>
    </source>
</evidence>
<dbReference type="InterPro" id="IPR045076">
    <property type="entry name" value="MutS"/>
</dbReference>
<reference evidence="10" key="1">
    <citation type="submission" date="2023-03" db="EMBL/GenBank/DDBJ databases">
        <title>Stygiobacter electus gen. nov., sp. nov., facultatively anaerobic thermotolerant bacterium of the class Ignavibacteria from a well of Yessentuki mineral water deposit.</title>
        <authorList>
            <person name="Podosokorskaya O.A."/>
            <person name="Elcheninov A.G."/>
            <person name="Petrova N.F."/>
            <person name="Zavarzina D.G."/>
            <person name="Kublanov I.V."/>
            <person name="Merkel A.Y."/>
        </authorList>
    </citation>
    <scope>NUCLEOTIDE SEQUENCE</scope>
    <source>
        <strain evidence="10">09-Me</strain>
    </source>
</reference>
<comment type="caution">
    <text evidence="10">The sequence shown here is derived from an EMBL/GenBank/DDBJ whole genome shotgun (WGS) entry which is preliminary data.</text>
</comment>
<comment type="function">
    <text evidence="7">Acts as a ribosome collision sensor, splitting the ribosome into its 2 subunits. Detects stalled/collided 70S ribosomes which it binds and splits by an ATP-hydrolysis driven conformational change. Acts upstream of the ribosome quality control system (RQC), a ribosome-associated complex that mediates the extraction of incompletely synthesized nascent chains from stalled ribosomes and their subsequent degradation. Probably generates substrates for RQC.</text>
</comment>
<protein>
    <recommendedName>
        <fullName evidence="7">Endonuclease MutS2</fullName>
        <ecNumber evidence="7">3.1.-.-</ecNumber>
    </recommendedName>
    <alternativeName>
        <fullName evidence="7">Ribosome-associated protein quality control-upstream factor</fullName>
        <shortName evidence="7">RQC-upstream factor</shortName>
        <shortName evidence="7">RqcU</shortName>
        <ecNumber evidence="7">3.6.4.-</ecNumber>
    </alternativeName>
</protein>
<dbReference type="PANTHER" id="PTHR48466:SF2">
    <property type="entry name" value="OS10G0509000 PROTEIN"/>
    <property type="match status" value="1"/>
</dbReference>
<name>A0AAE3NZA1_9BACT</name>
<evidence type="ECO:0000256" key="5">
    <source>
        <dbReference type="ARBA" id="ARBA00022884"/>
    </source>
</evidence>
<dbReference type="GO" id="GO:0043023">
    <property type="term" value="F:ribosomal large subunit binding"/>
    <property type="evidence" value="ECO:0007669"/>
    <property type="project" value="UniProtKB-UniRule"/>
</dbReference>
<evidence type="ECO:0000313" key="10">
    <source>
        <dbReference type="EMBL" id="MDF1611459.1"/>
    </source>
</evidence>
<dbReference type="GO" id="GO:0140664">
    <property type="term" value="F:ATP-dependent DNA damage sensor activity"/>
    <property type="evidence" value="ECO:0007669"/>
    <property type="project" value="InterPro"/>
</dbReference>
<dbReference type="NCBIfam" id="TIGR01069">
    <property type="entry name" value="mutS2"/>
    <property type="match status" value="1"/>
</dbReference>
<dbReference type="InterPro" id="IPR036063">
    <property type="entry name" value="Smr_dom_sf"/>
</dbReference>
<feature type="coiled-coil region" evidence="8">
    <location>
        <begin position="145"/>
        <end position="172"/>
    </location>
</feature>
<keyword evidence="4 7" id="KW-0067">ATP-binding</keyword>
<dbReference type="GO" id="GO:0005524">
    <property type="term" value="F:ATP binding"/>
    <property type="evidence" value="ECO:0007669"/>
    <property type="project" value="UniProtKB-UniRule"/>
</dbReference>
<dbReference type="AlphaFoldDB" id="A0AAE3NZA1"/>
<dbReference type="GO" id="GO:0004519">
    <property type="term" value="F:endonuclease activity"/>
    <property type="evidence" value="ECO:0007669"/>
    <property type="project" value="UniProtKB-UniRule"/>
</dbReference>
<dbReference type="RefSeq" id="WP_321535226.1">
    <property type="nucleotide sequence ID" value="NZ_JARGDL010000004.1"/>
</dbReference>
<dbReference type="GO" id="GO:0006298">
    <property type="term" value="P:mismatch repair"/>
    <property type="evidence" value="ECO:0007669"/>
    <property type="project" value="InterPro"/>
</dbReference>
<evidence type="ECO:0000259" key="9">
    <source>
        <dbReference type="PROSITE" id="PS50828"/>
    </source>
</evidence>
<keyword evidence="5 7" id="KW-0694">RNA-binding</keyword>
<gene>
    <name evidence="7" type="primary">mutS2</name>
    <name evidence="7" type="synonym">rqcU</name>
    <name evidence="10" type="ORF">P0M35_04800</name>
</gene>
<dbReference type="SUPFAM" id="SSF160443">
    <property type="entry name" value="SMR domain-like"/>
    <property type="match status" value="1"/>
</dbReference>
<keyword evidence="3 7" id="KW-0378">Hydrolase</keyword>
<dbReference type="GO" id="GO:0016887">
    <property type="term" value="F:ATP hydrolysis activity"/>
    <property type="evidence" value="ECO:0007669"/>
    <property type="project" value="InterPro"/>
</dbReference>
<dbReference type="Pfam" id="PF00488">
    <property type="entry name" value="MutS_V"/>
    <property type="match status" value="1"/>
</dbReference>
<dbReference type="SUPFAM" id="SSF52540">
    <property type="entry name" value="P-loop containing nucleoside triphosphate hydrolases"/>
    <property type="match status" value="1"/>
</dbReference>
<dbReference type="SUPFAM" id="SSF48334">
    <property type="entry name" value="DNA repair protein MutS, domain III"/>
    <property type="match status" value="1"/>
</dbReference>
<dbReference type="SMART" id="SM00533">
    <property type="entry name" value="MUTSd"/>
    <property type="match status" value="1"/>
</dbReference>
<accession>A0AAE3NZA1</accession>
<comment type="subunit">
    <text evidence="7">Homodimer. Binds to stalled ribosomes, contacting rRNA.</text>
</comment>
<sequence length="780" mass="89145">MITKEILEKLEYQKVVSYITKYCNTENGKQIILSLEPIYHKESIELINKRINEAKDILIKNDEPPFQYLPDLTEAISKSKIEGVILSTKEILDILKLAEQSRKIYQFLKPQDEKNIFENLLNKLFIDKVFEHYFEKVFDENGEIKDTASTKLREIRIEIREKENSLQKLVQKILKQLSDSYLVQEEFITLRDGRIVLPIKVEHKRHVRGFIHSESATGQTVYIEPEETLELNNEILSLHFAEKREIEKILKTLTEKIGSRSEELKQSLISIAELDSLFARAKYSIEIIGATPTLDQSKSIELIDARHPILIKRLGHKKTVPMNLKLEDQKVILITGPNAGGKTVTLKTFGLLVCLAQAGIPIPVFPDSNLHIFNNVLVDIGDEQSIEDDLSTFSSHLNNIKNIIQKADDKSLVLLDEIGTGTDPAEGSAIATSILITLKEKGAIVFATTHHGSLKILANQLESFQNASMEFDTDELKPTYRFKQGMPGSSYAFEVAQRIGFDDDFINLAKQFLDTDKTKVEDFLIDLEKKSQEFRDKLNKLELENLRLKSLANLYQEKIEKLEKQKNEILIDAKEKAQNYLKDVNRKIEDAIKNIKEAQAKKDVIKIEKQKIESLKKETQKIIPKKEIQIEKKEFKVGDYASIQNTSTVGIIEEIEEEKNKAVLLVGSLKIKTKLSDLIPAKKSEATFTYKKSYEADFQTFNFRLDIRGKKYEDAEFEIIKFLDNAMMGNVDRVEILHGKGTGVLKQLTHSILRTHHGVKNFYFASIESGGDGITIVEFK</sequence>
<dbReference type="InterPro" id="IPR027417">
    <property type="entry name" value="P-loop_NTPase"/>
</dbReference>
<evidence type="ECO:0000313" key="11">
    <source>
        <dbReference type="Proteomes" id="UP001221302"/>
    </source>
</evidence>
<keyword evidence="6 7" id="KW-0238">DNA-binding</keyword>
<evidence type="ECO:0000256" key="1">
    <source>
        <dbReference type="ARBA" id="ARBA00022730"/>
    </source>
</evidence>
<dbReference type="PANTHER" id="PTHR48466">
    <property type="entry name" value="OS10G0509000 PROTEIN-RELATED"/>
    <property type="match status" value="1"/>
</dbReference>
<dbReference type="InterPro" id="IPR036187">
    <property type="entry name" value="DNA_mismatch_repair_MutS_sf"/>
</dbReference>
<dbReference type="EC" id="3.1.-.-" evidence="7"/>
<evidence type="ECO:0000256" key="4">
    <source>
        <dbReference type="ARBA" id="ARBA00022840"/>
    </source>
</evidence>
<dbReference type="EC" id="3.6.4.-" evidence="7"/>
<dbReference type="PROSITE" id="PS50828">
    <property type="entry name" value="SMR"/>
    <property type="match status" value="1"/>
</dbReference>
<comment type="function">
    <text evidence="7">Endonuclease that is involved in the suppression of homologous recombination and thus may have a key role in the control of bacterial genetic diversity.</text>
</comment>
<dbReference type="InterPro" id="IPR007696">
    <property type="entry name" value="DNA_mismatch_repair_MutS_core"/>
</dbReference>
<keyword evidence="11" id="KW-1185">Reference proteome</keyword>
<dbReference type="Gene3D" id="3.40.50.300">
    <property type="entry name" value="P-loop containing nucleotide triphosphate hydrolases"/>
    <property type="match status" value="1"/>
</dbReference>
<dbReference type="Proteomes" id="UP001221302">
    <property type="component" value="Unassembled WGS sequence"/>
</dbReference>
<dbReference type="GO" id="GO:0072344">
    <property type="term" value="P:rescue of stalled ribosome"/>
    <property type="evidence" value="ECO:0007669"/>
    <property type="project" value="UniProtKB-UniRule"/>
</dbReference>
<feature type="domain" description="Smr" evidence="9">
    <location>
        <begin position="705"/>
        <end position="780"/>
    </location>
</feature>
<keyword evidence="7 10" id="KW-0255">Endonuclease</keyword>
<dbReference type="InterPro" id="IPR000432">
    <property type="entry name" value="DNA_mismatch_repair_MutS_C"/>
</dbReference>
<dbReference type="FunFam" id="3.40.50.300:FF:000830">
    <property type="entry name" value="Endonuclease MutS2"/>
    <property type="match status" value="1"/>
</dbReference>
<keyword evidence="1 7" id="KW-0699">rRNA-binding</keyword>
<proteinExistence type="inferred from homology"/>
<evidence type="ECO:0000256" key="2">
    <source>
        <dbReference type="ARBA" id="ARBA00022741"/>
    </source>
</evidence>
<keyword evidence="8" id="KW-0175">Coiled coil</keyword>
<dbReference type="GO" id="GO:0045910">
    <property type="term" value="P:negative regulation of DNA recombination"/>
    <property type="evidence" value="ECO:0007669"/>
    <property type="project" value="InterPro"/>
</dbReference>
<keyword evidence="7" id="KW-0540">Nuclease</keyword>
<dbReference type="SMART" id="SM00463">
    <property type="entry name" value="SMR"/>
    <property type="match status" value="1"/>
</dbReference>
<dbReference type="HAMAP" id="MF_00092">
    <property type="entry name" value="MutS2"/>
    <property type="match status" value="1"/>
</dbReference>
<dbReference type="Pfam" id="PF01713">
    <property type="entry name" value="Smr"/>
    <property type="match status" value="1"/>
</dbReference>
<feature type="binding site" evidence="7">
    <location>
        <begin position="336"/>
        <end position="343"/>
    </location>
    <ligand>
        <name>ATP</name>
        <dbReference type="ChEBI" id="CHEBI:30616"/>
    </ligand>
</feature>
<dbReference type="InterPro" id="IPR002625">
    <property type="entry name" value="Smr_dom"/>
</dbReference>